<evidence type="ECO:0000256" key="5">
    <source>
        <dbReference type="ARBA" id="ARBA00022989"/>
    </source>
</evidence>
<protein>
    <submittedName>
        <fullName evidence="8">Nramp family divalent metal transporter</fullName>
    </submittedName>
</protein>
<evidence type="ECO:0000256" key="6">
    <source>
        <dbReference type="ARBA" id="ARBA00023136"/>
    </source>
</evidence>
<feature type="transmembrane region" description="Helical" evidence="7">
    <location>
        <begin position="385"/>
        <end position="407"/>
    </location>
</feature>
<evidence type="ECO:0000313" key="8">
    <source>
        <dbReference type="EMBL" id="MFC4221256.1"/>
    </source>
</evidence>
<dbReference type="InterPro" id="IPR001046">
    <property type="entry name" value="NRAMP_fam"/>
</dbReference>
<evidence type="ECO:0000256" key="3">
    <source>
        <dbReference type="ARBA" id="ARBA00022692"/>
    </source>
</evidence>
<feature type="transmembrane region" description="Helical" evidence="7">
    <location>
        <begin position="194"/>
        <end position="215"/>
    </location>
</feature>
<reference evidence="9" key="1">
    <citation type="journal article" date="2019" name="Int. J. Syst. Evol. Microbiol.">
        <title>The Global Catalogue of Microorganisms (GCM) 10K type strain sequencing project: providing services to taxonomists for standard genome sequencing and annotation.</title>
        <authorList>
            <consortium name="The Broad Institute Genomics Platform"/>
            <consortium name="The Broad Institute Genome Sequencing Center for Infectious Disease"/>
            <person name="Wu L."/>
            <person name="Ma J."/>
        </authorList>
    </citation>
    <scope>NUCLEOTIDE SEQUENCE [LARGE SCALE GENOMIC DNA]</scope>
    <source>
        <strain evidence="9">CGMCC 1.15774</strain>
    </source>
</reference>
<proteinExistence type="predicted"/>
<dbReference type="EMBL" id="JBHSCL010000009">
    <property type="protein sequence ID" value="MFC4221256.1"/>
    <property type="molecule type" value="Genomic_DNA"/>
</dbReference>
<dbReference type="RefSeq" id="WP_379765682.1">
    <property type="nucleotide sequence ID" value="NZ_JBHSCL010000009.1"/>
</dbReference>
<feature type="transmembrane region" description="Helical" evidence="7">
    <location>
        <begin position="155"/>
        <end position="174"/>
    </location>
</feature>
<keyword evidence="9" id="KW-1185">Reference proteome</keyword>
<feature type="transmembrane region" description="Helical" evidence="7">
    <location>
        <begin position="123"/>
        <end position="146"/>
    </location>
</feature>
<comment type="subcellular location">
    <subcellularLocation>
        <location evidence="1">Membrane</location>
        <topology evidence="1">Multi-pass membrane protein</topology>
    </subcellularLocation>
</comment>
<feature type="transmembrane region" description="Helical" evidence="7">
    <location>
        <begin position="7"/>
        <end position="25"/>
    </location>
</feature>
<organism evidence="8 9">
    <name type="scientific">Flagellimonas marina</name>
    <dbReference type="NCBI Taxonomy" id="1775168"/>
    <lineage>
        <taxon>Bacteria</taxon>
        <taxon>Pseudomonadati</taxon>
        <taxon>Bacteroidota</taxon>
        <taxon>Flavobacteriia</taxon>
        <taxon>Flavobacteriales</taxon>
        <taxon>Flavobacteriaceae</taxon>
        <taxon>Flagellimonas</taxon>
    </lineage>
</organism>
<evidence type="ECO:0000256" key="1">
    <source>
        <dbReference type="ARBA" id="ARBA00004141"/>
    </source>
</evidence>
<feature type="transmembrane region" description="Helical" evidence="7">
    <location>
        <begin position="323"/>
        <end position="342"/>
    </location>
</feature>
<keyword evidence="5 7" id="KW-1133">Transmembrane helix</keyword>
<accession>A0ABV8PQA0</accession>
<dbReference type="Proteomes" id="UP001595841">
    <property type="component" value="Unassembled WGS sequence"/>
</dbReference>
<dbReference type="Pfam" id="PF01566">
    <property type="entry name" value="Nramp"/>
    <property type="match status" value="1"/>
</dbReference>
<feature type="transmembrane region" description="Helical" evidence="7">
    <location>
        <begin position="87"/>
        <end position="111"/>
    </location>
</feature>
<dbReference type="NCBIfam" id="NF037982">
    <property type="entry name" value="Nramp_1"/>
    <property type="match status" value="1"/>
</dbReference>
<comment type="caution">
    <text evidence="8">The sequence shown here is derived from an EMBL/GenBank/DDBJ whole genome shotgun (WGS) entry which is preliminary data.</text>
</comment>
<gene>
    <name evidence="8" type="ORF">ACFOWS_13980</name>
</gene>
<keyword evidence="3 7" id="KW-0812">Transmembrane</keyword>
<evidence type="ECO:0000256" key="7">
    <source>
        <dbReference type="SAM" id="Phobius"/>
    </source>
</evidence>
<feature type="transmembrane region" description="Helical" evidence="7">
    <location>
        <begin position="236"/>
        <end position="262"/>
    </location>
</feature>
<keyword evidence="4" id="KW-0769">Symport</keyword>
<dbReference type="PANTHER" id="PTHR11706:SF33">
    <property type="entry name" value="NATURAL RESISTANCE-ASSOCIATED MACROPHAGE PROTEIN 2"/>
    <property type="match status" value="1"/>
</dbReference>
<evidence type="ECO:0000256" key="2">
    <source>
        <dbReference type="ARBA" id="ARBA00022448"/>
    </source>
</evidence>
<keyword evidence="6 7" id="KW-0472">Membrane</keyword>
<evidence type="ECO:0000313" key="9">
    <source>
        <dbReference type="Proteomes" id="UP001595841"/>
    </source>
</evidence>
<name>A0ABV8PQA0_9FLAO</name>
<sequence length="410" mass="44009">MSIKRKIITFLGLIGPGLFLIGYNIGTGSVTTMAKAGAGNGMSLLWALVLSCIFTYILMVAYGQVTIVSGKTALFNIKNNIKYGKSLALYIMAALIVGEVFALMGIMGIATELLQEGARLIDGTFVISTASVTAITVLALFVLLYYGKYEMFEKLLTTIVLLMGLSFIIVFFMVKPNLPEIGKGLIPSIPQKPGSFELIAAMVGTTCSAAVFIVRSIVVSEKKWTIKNLKTEKRDAFVSAFMMLILSGCIMAVAAGTLRASGKELETTLDLISLFEPIGGKLASFILIFGITSAAISTIFPIILIAPWLISDYAGKPRNIKSPLFRVLGGLGLLLSFGAQFMEMRPPALLVFSQAFQACILPAVTLPILILINKKSIMGKHTASNLMNVGIGLVLIFGLVTTYLAIIDFI</sequence>
<evidence type="ECO:0000256" key="4">
    <source>
        <dbReference type="ARBA" id="ARBA00022847"/>
    </source>
</evidence>
<keyword evidence="2" id="KW-0813">Transport</keyword>
<feature type="transmembrane region" description="Helical" evidence="7">
    <location>
        <begin position="348"/>
        <end position="373"/>
    </location>
</feature>
<dbReference type="PANTHER" id="PTHR11706">
    <property type="entry name" value="SOLUTE CARRIER PROTEIN FAMILY 11 MEMBER"/>
    <property type="match status" value="1"/>
</dbReference>
<feature type="transmembrane region" description="Helical" evidence="7">
    <location>
        <begin position="282"/>
        <end position="311"/>
    </location>
</feature>
<feature type="transmembrane region" description="Helical" evidence="7">
    <location>
        <begin position="45"/>
        <end position="67"/>
    </location>
</feature>